<dbReference type="EMBL" id="MLJW01000042">
    <property type="protein sequence ID" value="OIR06583.1"/>
    <property type="molecule type" value="Genomic_DNA"/>
</dbReference>
<dbReference type="GO" id="GO:0032259">
    <property type="term" value="P:methylation"/>
    <property type="evidence" value="ECO:0007669"/>
    <property type="project" value="UniProtKB-KW"/>
</dbReference>
<sequence>MHQLEGVKSLLHAALREHSHGNLVAAESLYREIILADPDEPQAKHYLGFLLQQTDRLPEALQQITEAIAIDNHYAEWHFNLGIVCSMLGMVCEAIDAFSSAIAIDPEQYFYWTNLGACFELNQAWIQAEQCYKKASTINPDCPDAFYLLSALYLKTERFPEARHFNYRGIIAEPPDKTPRIIRGQAYYELGRIDEAISLYESWLLKEPDNPVAHHLMIAYQGMPAPEKCASQYIEQTFDAFANSFENTLNRLNYAGPQLVLDYLETLHLQSATLRTLDLGCGTGLVGNILKPYASTLIGIDLSRGMLDQASEKQIYHHLHQSDITDFLSSSLEQYDLITCMDTFIYIGKLNEVLALIYQNLKVNGLLIFSTEKILGTHNLDYQLNISGRYSHHHDYLTALLKSTGFTILNIRDVAIRKESGYPIEGQFICASRTQ</sequence>
<proteinExistence type="predicted"/>
<protein>
    <submittedName>
        <fullName evidence="4">Malonyl-[acyl-carrier protein] O-methyltransferase</fullName>
        <ecNumber evidence="4">2.1.1.197</ecNumber>
    </submittedName>
</protein>
<gene>
    <name evidence="4" type="primary">bioC_7</name>
    <name evidence="4" type="ORF">GALL_111880</name>
</gene>
<evidence type="ECO:0000313" key="4">
    <source>
        <dbReference type="EMBL" id="OIR06583.1"/>
    </source>
</evidence>
<evidence type="ECO:0000256" key="1">
    <source>
        <dbReference type="ARBA" id="ARBA00022737"/>
    </source>
</evidence>
<dbReference type="SUPFAM" id="SSF53335">
    <property type="entry name" value="S-adenosyl-L-methionine-dependent methyltransferases"/>
    <property type="match status" value="1"/>
</dbReference>
<dbReference type="PANTHER" id="PTHR44858:SF1">
    <property type="entry name" value="UDP-N-ACETYLGLUCOSAMINE--PEPTIDE N-ACETYLGLUCOSAMINYLTRANSFERASE SPINDLY-RELATED"/>
    <property type="match status" value="1"/>
</dbReference>
<dbReference type="InterPro" id="IPR011990">
    <property type="entry name" value="TPR-like_helical_dom_sf"/>
</dbReference>
<dbReference type="Pfam" id="PF13181">
    <property type="entry name" value="TPR_8"/>
    <property type="match status" value="1"/>
</dbReference>
<dbReference type="InterPro" id="IPR019734">
    <property type="entry name" value="TPR_rpt"/>
</dbReference>
<keyword evidence="1" id="KW-0677">Repeat</keyword>
<dbReference type="AlphaFoldDB" id="A0A1J5SDU5"/>
<dbReference type="Gene3D" id="1.25.40.10">
    <property type="entry name" value="Tetratricopeptide repeat domain"/>
    <property type="match status" value="2"/>
</dbReference>
<dbReference type="PANTHER" id="PTHR44858">
    <property type="entry name" value="TETRATRICOPEPTIDE REPEAT PROTEIN 6"/>
    <property type="match status" value="1"/>
</dbReference>
<feature type="domain" description="Methyltransferase type 12" evidence="3">
    <location>
        <begin position="277"/>
        <end position="367"/>
    </location>
</feature>
<dbReference type="EC" id="2.1.1.197" evidence="4"/>
<reference evidence="4" key="1">
    <citation type="submission" date="2016-10" db="EMBL/GenBank/DDBJ databases">
        <title>Sequence of Gallionella enrichment culture.</title>
        <authorList>
            <person name="Poehlein A."/>
            <person name="Muehling M."/>
            <person name="Daniel R."/>
        </authorList>
    </citation>
    <scope>NUCLEOTIDE SEQUENCE</scope>
</reference>
<dbReference type="InterPro" id="IPR013217">
    <property type="entry name" value="Methyltransf_12"/>
</dbReference>
<evidence type="ECO:0000259" key="3">
    <source>
        <dbReference type="Pfam" id="PF08242"/>
    </source>
</evidence>
<dbReference type="SUPFAM" id="SSF48452">
    <property type="entry name" value="TPR-like"/>
    <property type="match status" value="1"/>
</dbReference>
<evidence type="ECO:0000256" key="2">
    <source>
        <dbReference type="ARBA" id="ARBA00022803"/>
    </source>
</evidence>
<dbReference type="GO" id="GO:0102130">
    <property type="term" value="F:malonyl-CoA methyltransferase activity"/>
    <property type="evidence" value="ECO:0007669"/>
    <property type="project" value="UniProtKB-EC"/>
</dbReference>
<dbReference type="SMART" id="SM00028">
    <property type="entry name" value="TPR"/>
    <property type="match status" value="5"/>
</dbReference>
<dbReference type="CDD" id="cd02440">
    <property type="entry name" value="AdoMet_MTases"/>
    <property type="match status" value="1"/>
</dbReference>
<comment type="caution">
    <text evidence="4">The sequence shown here is derived from an EMBL/GenBank/DDBJ whole genome shotgun (WGS) entry which is preliminary data.</text>
</comment>
<organism evidence="4">
    <name type="scientific">mine drainage metagenome</name>
    <dbReference type="NCBI Taxonomy" id="410659"/>
    <lineage>
        <taxon>unclassified sequences</taxon>
        <taxon>metagenomes</taxon>
        <taxon>ecological metagenomes</taxon>
    </lineage>
</organism>
<dbReference type="SUPFAM" id="SSF48439">
    <property type="entry name" value="Protein prenylyltransferase"/>
    <property type="match status" value="1"/>
</dbReference>
<dbReference type="PROSITE" id="PS50005">
    <property type="entry name" value="TPR"/>
    <property type="match status" value="2"/>
</dbReference>
<dbReference type="InterPro" id="IPR029063">
    <property type="entry name" value="SAM-dependent_MTases_sf"/>
</dbReference>
<name>A0A1J5SDU5_9ZZZZ</name>
<accession>A0A1J5SDU5</accession>
<dbReference type="Pfam" id="PF08242">
    <property type="entry name" value="Methyltransf_12"/>
    <property type="match status" value="1"/>
</dbReference>
<dbReference type="InterPro" id="IPR050498">
    <property type="entry name" value="Ycf3"/>
</dbReference>
<dbReference type="Gene3D" id="3.40.50.150">
    <property type="entry name" value="Vaccinia Virus protein VP39"/>
    <property type="match status" value="1"/>
</dbReference>
<keyword evidence="4" id="KW-0808">Transferase</keyword>
<keyword evidence="2" id="KW-0802">TPR repeat</keyword>
<keyword evidence="4" id="KW-0489">Methyltransferase</keyword>